<reference evidence="9 10" key="1">
    <citation type="submission" date="2024-09" db="EMBL/GenBank/DDBJ databases">
        <title>Itraconazole resistance in Madurella fahalii resulting from another homologue of gene encoding cytochrome P450 14-alpha sterol demethylase (CYP51).</title>
        <authorList>
            <person name="Yoshioka I."/>
            <person name="Fahal A.H."/>
            <person name="Kaneko S."/>
            <person name="Yaguchi T."/>
        </authorList>
    </citation>
    <scope>NUCLEOTIDE SEQUENCE [LARGE SCALE GENOMIC DNA]</scope>
    <source>
        <strain evidence="9 10">IFM 68171</strain>
    </source>
</reference>
<dbReference type="RefSeq" id="XP_070912965.1">
    <property type="nucleotide sequence ID" value="XM_071056864.1"/>
</dbReference>
<evidence type="ECO:0000256" key="2">
    <source>
        <dbReference type="ARBA" id="ARBA00022737"/>
    </source>
</evidence>
<evidence type="ECO:0000256" key="5">
    <source>
        <dbReference type="ARBA" id="ARBA00044085"/>
    </source>
</evidence>
<organism evidence="9 10">
    <name type="scientific">Madurella fahalii</name>
    <dbReference type="NCBI Taxonomy" id="1157608"/>
    <lineage>
        <taxon>Eukaryota</taxon>
        <taxon>Fungi</taxon>
        <taxon>Dikarya</taxon>
        <taxon>Ascomycota</taxon>
        <taxon>Pezizomycotina</taxon>
        <taxon>Sordariomycetes</taxon>
        <taxon>Sordariomycetidae</taxon>
        <taxon>Sordariales</taxon>
        <taxon>Sordariales incertae sedis</taxon>
        <taxon>Madurella</taxon>
    </lineage>
</organism>
<feature type="region of interest" description="Disordered" evidence="7">
    <location>
        <begin position="195"/>
        <end position="255"/>
    </location>
</feature>
<evidence type="ECO:0000256" key="3">
    <source>
        <dbReference type="ARBA" id="ARBA00022771"/>
    </source>
</evidence>
<keyword evidence="4" id="KW-0862">Zinc</keyword>
<evidence type="ECO:0000259" key="8">
    <source>
        <dbReference type="PROSITE" id="PS50157"/>
    </source>
</evidence>
<feature type="domain" description="C2H2-type" evidence="8">
    <location>
        <begin position="140"/>
        <end position="172"/>
    </location>
</feature>
<dbReference type="PROSITE" id="PS50157">
    <property type="entry name" value="ZINC_FINGER_C2H2_2"/>
    <property type="match status" value="2"/>
</dbReference>
<dbReference type="Proteomes" id="UP001628179">
    <property type="component" value="Unassembled WGS sequence"/>
</dbReference>
<evidence type="ECO:0000256" key="7">
    <source>
        <dbReference type="SAM" id="MobiDB-lite"/>
    </source>
</evidence>
<comment type="caution">
    <text evidence="9">The sequence shown here is derived from an EMBL/GenBank/DDBJ whole genome shotgun (WGS) entry which is preliminary data.</text>
</comment>
<keyword evidence="1" id="KW-0479">Metal-binding</keyword>
<feature type="region of interest" description="Disordered" evidence="7">
    <location>
        <begin position="121"/>
        <end position="141"/>
    </location>
</feature>
<keyword evidence="3 6" id="KW-0863">Zinc-finger</keyword>
<dbReference type="PANTHER" id="PTHR14003:SF19">
    <property type="entry name" value="YY2 TRANSCRIPTION FACTOR"/>
    <property type="match status" value="1"/>
</dbReference>
<name>A0ABQ0G0G5_9PEZI</name>
<dbReference type="EMBL" id="BAAFSV010000001">
    <property type="protein sequence ID" value="GAB1311232.1"/>
    <property type="molecule type" value="Genomic_DNA"/>
</dbReference>
<gene>
    <name evidence="9" type="primary">NRG1</name>
    <name evidence="9" type="ORF">MFIFM68171_01442</name>
</gene>
<evidence type="ECO:0000313" key="9">
    <source>
        <dbReference type="EMBL" id="GAB1311232.1"/>
    </source>
</evidence>
<dbReference type="PANTHER" id="PTHR14003">
    <property type="entry name" value="TRANSCRIPTIONAL REPRESSOR PROTEIN YY"/>
    <property type="match status" value="1"/>
</dbReference>
<dbReference type="Gene3D" id="3.30.160.60">
    <property type="entry name" value="Classic Zinc Finger"/>
    <property type="match status" value="2"/>
</dbReference>
<feature type="region of interest" description="Disordered" evidence="7">
    <location>
        <begin position="1"/>
        <end position="31"/>
    </location>
</feature>
<keyword evidence="10" id="KW-1185">Reference proteome</keyword>
<keyword evidence="2" id="KW-0677">Repeat</keyword>
<evidence type="ECO:0000313" key="10">
    <source>
        <dbReference type="Proteomes" id="UP001628179"/>
    </source>
</evidence>
<dbReference type="SMART" id="SM00355">
    <property type="entry name" value="ZnF_C2H2"/>
    <property type="match status" value="2"/>
</dbReference>
<evidence type="ECO:0000256" key="1">
    <source>
        <dbReference type="ARBA" id="ARBA00022723"/>
    </source>
</evidence>
<evidence type="ECO:0000256" key="4">
    <source>
        <dbReference type="ARBA" id="ARBA00022833"/>
    </source>
</evidence>
<proteinExistence type="predicted"/>
<dbReference type="InterPro" id="IPR013087">
    <property type="entry name" value="Znf_C2H2_type"/>
</dbReference>
<evidence type="ECO:0000256" key="6">
    <source>
        <dbReference type="PROSITE-ProRule" id="PRU00042"/>
    </source>
</evidence>
<feature type="domain" description="C2H2-type" evidence="8">
    <location>
        <begin position="173"/>
        <end position="202"/>
    </location>
</feature>
<sequence length="292" mass="31702">MHARDASGRRVSLLNDDDTTSTSHYHPSYYADGSYAVPSYYTHAPRSVSSTPNTPELLRSDSYDSQMSAEPISPLTPLYDSVRYAPAVVDPRSQYDEYYADTHVYTGQKRPVALLESRSSSYEDDVAAASPPSERPGKRFPCRYRESHGCEKTFTTSGHASRHSKIHTAEKAVPCSFKGCTKKFTRADNMKQHLETHYKDKSRASSSRPSVSSSERRPSTSGKPSSSRSRTAAVMTTASTASSMPAATPLPSPGGAWDLRGLHLPLTRPSAVRSPSSGLDALAMAVACQEGA</sequence>
<dbReference type="SUPFAM" id="SSF57667">
    <property type="entry name" value="beta-beta-alpha zinc fingers"/>
    <property type="match status" value="1"/>
</dbReference>
<accession>A0ABQ0G0G5</accession>
<dbReference type="PROSITE" id="PS00028">
    <property type="entry name" value="ZINC_FINGER_C2H2_1"/>
    <property type="match status" value="1"/>
</dbReference>
<dbReference type="InterPro" id="IPR036236">
    <property type="entry name" value="Znf_C2H2_sf"/>
</dbReference>
<feature type="compositionally biased region" description="Low complexity" evidence="7">
    <location>
        <begin position="204"/>
        <end position="249"/>
    </location>
</feature>
<protein>
    <recommendedName>
        <fullName evidence="5">C2H2 type master regulator of conidiophore development brlA</fullName>
    </recommendedName>
</protein>
<dbReference type="GeneID" id="98172187"/>
<feature type="region of interest" description="Disordered" evidence="7">
    <location>
        <begin position="43"/>
        <end position="71"/>
    </location>
</feature>